<dbReference type="PANTHER" id="PTHR44688:SF16">
    <property type="entry name" value="DNA-BINDING TRANSCRIPTIONAL ACTIVATOR DEVR_DOSR"/>
    <property type="match status" value="1"/>
</dbReference>
<dbReference type="PROSITE" id="PS00622">
    <property type="entry name" value="HTH_LUXR_1"/>
    <property type="match status" value="1"/>
</dbReference>
<dbReference type="InterPro" id="IPR016032">
    <property type="entry name" value="Sig_transdc_resp-reg_C-effctor"/>
</dbReference>
<evidence type="ECO:0000313" key="6">
    <source>
        <dbReference type="Proteomes" id="UP000315636"/>
    </source>
</evidence>
<keyword evidence="6" id="KW-1185">Reference proteome</keyword>
<dbReference type="Gene3D" id="3.30.450.40">
    <property type="match status" value="1"/>
</dbReference>
<dbReference type="SUPFAM" id="SSF46894">
    <property type="entry name" value="C-terminal effector domain of the bipartite response regulators"/>
    <property type="match status" value="1"/>
</dbReference>
<feature type="domain" description="HTH luxR-type" evidence="4">
    <location>
        <begin position="330"/>
        <end position="395"/>
    </location>
</feature>
<dbReference type="InterPro" id="IPR003018">
    <property type="entry name" value="GAF"/>
</dbReference>
<keyword evidence="3" id="KW-0804">Transcription</keyword>
<dbReference type="InterPro" id="IPR029016">
    <property type="entry name" value="GAF-like_dom_sf"/>
</dbReference>
<proteinExistence type="predicted"/>
<dbReference type="InterPro" id="IPR036388">
    <property type="entry name" value="WH-like_DNA-bd_sf"/>
</dbReference>
<gene>
    <name evidence="5" type="ORF">SAMN06264849_10769</name>
</gene>
<reference evidence="5 6" key="1">
    <citation type="submission" date="2017-05" db="EMBL/GenBank/DDBJ databases">
        <authorList>
            <person name="Varghese N."/>
            <person name="Submissions S."/>
        </authorList>
    </citation>
    <scope>NUCLEOTIDE SEQUENCE [LARGE SCALE GENOMIC DNA]</scope>
    <source>
        <strain evidence="5 6">DSM 45474</strain>
    </source>
</reference>
<dbReference type="InterPro" id="IPR000792">
    <property type="entry name" value="Tscrpt_reg_LuxR_C"/>
</dbReference>
<dbReference type="RefSeq" id="WP_185956242.1">
    <property type="nucleotide sequence ID" value="NZ_FXTI01000007.1"/>
</dbReference>
<evidence type="ECO:0000313" key="5">
    <source>
        <dbReference type="EMBL" id="SMO76989.1"/>
    </source>
</evidence>
<dbReference type="EMBL" id="FXTI01000007">
    <property type="protein sequence ID" value="SMO76989.1"/>
    <property type="molecule type" value="Genomic_DNA"/>
</dbReference>
<protein>
    <submittedName>
        <fullName evidence="5">GAF domain-containing protein</fullName>
    </submittedName>
</protein>
<evidence type="ECO:0000256" key="1">
    <source>
        <dbReference type="ARBA" id="ARBA00023015"/>
    </source>
</evidence>
<dbReference type="AlphaFoldDB" id="A0A521DZ25"/>
<accession>A0A521DZ25</accession>
<keyword evidence="1" id="KW-0805">Transcription regulation</keyword>
<evidence type="ECO:0000256" key="2">
    <source>
        <dbReference type="ARBA" id="ARBA00023125"/>
    </source>
</evidence>
<dbReference type="GO" id="GO:0045892">
    <property type="term" value="P:negative regulation of DNA-templated transcription"/>
    <property type="evidence" value="ECO:0007669"/>
    <property type="project" value="UniProtKB-ARBA"/>
</dbReference>
<dbReference type="PROSITE" id="PS50043">
    <property type="entry name" value="HTH_LUXR_2"/>
    <property type="match status" value="1"/>
</dbReference>
<keyword evidence="2" id="KW-0238">DNA-binding</keyword>
<dbReference type="CDD" id="cd06170">
    <property type="entry name" value="LuxR_C_like"/>
    <property type="match status" value="1"/>
</dbReference>
<name>A0A521DZ25_9BACL</name>
<dbReference type="Pfam" id="PF01590">
    <property type="entry name" value="GAF"/>
    <property type="match status" value="1"/>
</dbReference>
<dbReference type="SMART" id="SM00421">
    <property type="entry name" value="HTH_LUXR"/>
    <property type="match status" value="1"/>
</dbReference>
<dbReference type="PANTHER" id="PTHR44688">
    <property type="entry name" value="DNA-BINDING TRANSCRIPTIONAL ACTIVATOR DEVR_DOSR"/>
    <property type="match status" value="1"/>
</dbReference>
<evidence type="ECO:0000259" key="4">
    <source>
        <dbReference type="PROSITE" id="PS50043"/>
    </source>
</evidence>
<sequence length="398" mass="46031">MRLPVFLSAPCISRSELQQLMDVIHQGYREGLASWKVKLSTLQISEEEKQSFYELFQLLIRNMNLIPSDYDQFQRKFVQFIRRQKPLLNNAHMVLSLGMFEEILMGLLLESKIPNIQTCYRWLHSLIITLTLDFFHEKSNDCKKYPSTNPHTNKTSKKESFASLQKIVLRLDELLLTSRSLEELLTDSVRFIAQVADFQRGALFWYSSVTRIVEGIYSYQVDLTQVRRVRAQESNIPGLLSAIHKTRPVYMRDAKVFFPLQYVKQFQLTSLLVTPLHGQNKQPIGFLLLDQNGDHFEPDVEIIQLVESLVSRVCMALRVKLYEHSPAAKESPSFQSLTHREQEILQMISYGYSTKDIGELLYISEHTVAEYAQAVLKKLNAKNRPEAVAKGMRIGVIQ</sequence>
<dbReference type="Proteomes" id="UP000315636">
    <property type="component" value="Unassembled WGS sequence"/>
</dbReference>
<dbReference type="Pfam" id="PF00196">
    <property type="entry name" value="GerE"/>
    <property type="match status" value="1"/>
</dbReference>
<dbReference type="SUPFAM" id="SSF55781">
    <property type="entry name" value="GAF domain-like"/>
    <property type="match status" value="1"/>
</dbReference>
<organism evidence="5 6">
    <name type="scientific">Melghirimyces algeriensis</name>
    <dbReference type="NCBI Taxonomy" id="910412"/>
    <lineage>
        <taxon>Bacteria</taxon>
        <taxon>Bacillati</taxon>
        <taxon>Bacillota</taxon>
        <taxon>Bacilli</taxon>
        <taxon>Bacillales</taxon>
        <taxon>Thermoactinomycetaceae</taxon>
        <taxon>Melghirimyces</taxon>
    </lineage>
</organism>
<dbReference type="Gene3D" id="1.10.10.10">
    <property type="entry name" value="Winged helix-like DNA-binding domain superfamily/Winged helix DNA-binding domain"/>
    <property type="match status" value="1"/>
</dbReference>
<dbReference type="GO" id="GO:0003677">
    <property type="term" value="F:DNA binding"/>
    <property type="evidence" value="ECO:0007669"/>
    <property type="project" value="UniProtKB-KW"/>
</dbReference>
<dbReference type="PRINTS" id="PR00038">
    <property type="entry name" value="HTHLUXR"/>
</dbReference>
<evidence type="ECO:0000256" key="3">
    <source>
        <dbReference type="ARBA" id="ARBA00023163"/>
    </source>
</evidence>